<evidence type="ECO:0000313" key="1">
    <source>
        <dbReference type="EMBL" id="ROO88343.1"/>
    </source>
</evidence>
<organism evidence="1 2">
    <name type="scientific">Actinocorallia herbida</name>
    <dbReference type="NCBI Taxonomy" id="58109"/>
    <lineage>
        <taxon>Bacteria</taxon>
        <taxon>Bacillati</taxon>
        <taxon>Actinomycetota</taxon>
        <taxon>Actinomycetes</taxon>
        <taxon>Streptosporangiales</taxon>
        <taxon>Thermomonosporaceae</taxon>
        <taxon>Actinocorallia</taxon>
    </lineage>
</organism>
<sequence length="47" mass="5445">MMTPGRQRKILADMAERLRLDDPELVARFTMFARLHEEEGPPPVEPP</sequence>
<proteinExistence type="predicted"/>
<dbReference type="Proteomes" id="UP000272400">
    <property type="component" value="Unassembled WGS sequence"/>
</dbReference>
<dbReference type="EMBL" id="RJKE01000001">
    <property type="protein sequence ID" value="ROO88343.1"/>
    <property type="molecule type" value="Genomic_DNA"/>
</dbReference>
<keyword evidence="2" id="KW-1185">Reference proteome</keyword>
<evidence type="ECO:0000313" key="2">
    <source>
        <dbReference type="Proteomes" id="UP000272400"/>
    </source>
</evidence>
<reference evidence="1 2" key="1">
    <citation type="submission" date="2018-11" db="EMBL/GenBank/DDBJ databases">
        <title>Sequencing the genomes of 1000 actinobacteria strains.</title>
        <authorList>
            <person name="Klenk H.-P."/>
        </authorList>
    </citation>
    <scope>NUCLEOTIDE SEQUENCE [LARGE SCALE GENOMIC DNA]</scope>
    <source>
        <strain evidence="1 2">DSM 44254</strain>
    </source>
</reference>
<dbReference type="AlphaFoldDB" id="A0A3N1D479"/>
<comment type="caution">
    <text evidence="1">The sequence shown here is derived from an EMBL/GenBank/DDBJ whole genome shotgun (WGS) entry which is preliminary data.</text>
</comment>
<name>A0A3N1D479_9ACTN</name>
<accession>A0A3N1D479</accession>
<gene>
    <name evidence="1" type="ORF">EDD29_6008</name>
</gene>
<protein>
    <submittedName>
        <fullName evidence="1">Uncharacterized protein</fullName>
    </submittedName>
</protein>